<reference evidence="2" key="1">
    <citation type="submission" date="2023-06" db="EMBL/GenBank/DDBJ databases">
        <title>SYSU T00b26.</title>
        <authorList>
            <person name="Gao L."/>
            <person name="Fang B.-Z."/>
            <person name="Li W.-J."/>
        </authorList>
    </citation>
    <scope>NUCLEOTIDE SEQUENCE</scope>
    <source>
        <strain evidence="2">SYSU T00b26</strain>
    </source>
</reference>
<dbReference type="PANTHER" id="PTHR43283">
    <property type="entry name" value="BETA-LACTAMASE-RELATED"/>
    <property type="match status" value="1"/>
</dbReference>
<evidence type="ECO:0000313" key="3">
    <source>
        <dbReference type="Proteomes" id="UP001172738"/>
    </source>
</evidence>
<keyword evidence="3" id="KW-1185">Reference proteome</keyword>
<gene>
    <name evidence="2" type="ORF">QQX04_13225</name>
</gene>
<keyword evidence="2" id="KW-0378">Hydrolase</keyword>
<evidence type="ECO:0000313" key="2">
    <source>
        <dbReference type="EMBL" id="MDN4473957.1"/>
    </source>
</evidence>
<evidence type="ECO:0000259" key="1">
    <source>
        <dbReference type="Pfam" id="PF00144"/>
    </source>
</evidence>
<dbReference type="InterPro" id="IPR050789">
    <property type="entry name" value="Diverse_Enzym_Activities"/>
</dbReference>
<dbReference type="EC" id="3.1.1.103" evidence="2"/>
<dbReference type="RefSeq" id="WP_301129964.1">
    <property type="nucleotide sequence ID" value="NZ_JAUHPV010000009.1"/>
</dbReference>
<dbReference type="Pfam" id="PF00144">
    <property type="entry name" value="Beta-lactamase"/>
    <property type="match status" value="1"/>
</dbReference>
<accession>A0ABT8G478</accession>
<dbReference type="PANTHER" id="PTHR43283:SF3">
    <property type="entry name" value="BETA-LACTAMASE FAMILY PROTEIN (AFU_ORTHOLOGUE AFUA_5G07500)"/>
    <property type="match status" value="1"/>
</dbReference>
<dbReference type="SUPFAM" id="SSF56601">
    <property type="entry name" value="beta-lactamase/transpeptidase-like"/>
    <property type="match status" value="1"/>
</dbReference>
<organism evidence="2 3">
    <name type="scientific">Demequina zhanjiangensis</name>
    <dbReference type="NCBI Taxonomy" id="3051659"/>
    <lineage>
        <taxon>Bacteria</taxon>
        <taxon>Bacillati</taxon>
        <taxon>Actinomycetota</taxon>
        <taxon>Actinomycetes</taxon>
        <taxon>Micrococcales</taxon>
        <taxon>Demequinaceae</taxon>
        <taxon>Demequina</taxon>
    </lineage>
</organism>
<dbReference type="InterPro" id="IPR012338">
    <property type="entry name" value="Beta-lactam/transpept-like"/>
</dbReference>
<dbReference type="GO" id="GO:0016787">
    <property type="term" value="F:hydrolase activity"/>
    <property type="evidence" value="ECO:0007669"/>
    <property type="project" value="UniProtKB-KW"/>
</dbReference>
<dbReference type="InterPro" id="IPR001466">
    <property type="entry name" value="Beta-lactam-related"/>
</dbReference>
<name>A0ABT8G478_9MICO</name>
<dbReference type="EMBL" id="JAUHPV010000009">
    <property type="protein sequence ID" value="MDN4473957.1"/>
    <property type="molecule type" value="Genomic_DNA"/>
</dbReference>
<dbReference type="Gene3D" id="3.40.710.10">
    <property type="entry name" value="DD-peptidase/beta-lactamase superfamily"/>
    <property type="match status" value="1"/>
</dbReference>
<comment type="caution">
    <text evidence="2">The sequence shown here is derived from an EMBL/GenBank/DDBJ whole genome shotgun (WGS) entry which is preliminary data.</text>
</comment>
<feature type="domain" description="Beta-lactamase-related" evidence="1">
    <location>
        <begin position="8"/>
        <end position="368"/>
    </location>
</feature>
<proteinExistence type="predicted"/>
<protein>
    <submittedName>
        <fullName evidence="2">Serine hydrolase domain-containing protein</fullName>
        <ecNumber evidence="2">3.1.1.103</ecNumber>
    </submittedName>
</protein>
<dbReference type="Proteomes" id="UP001172738">
    <property type="component" value="Unassembled WGS sequence"/>
</dbReference>
<sequence>MTSLSSRLDAVLDTALAADRLVGAVVLVAVDGEVAYARAAGMRDRASGSSMTRDTVFRLASITKTFVTAAAMRLVEEDIVGLDEPTSLWLTRFHPRLPDGSEPEMTLRHLLTHTSGLGYGFAKRPGHPYHALGVSDGLDSSVETLHENLARLAKAPLHFTPGERWEYGLSLDVAGHLLEASSGVPLIEIMRHAVIEPLGLRDLGFVAKDPERLAVPYALEASGPIPMTDPYSLMYEDGTSTVFSPSRALSPQLYPSGGSGMVGTADEVLALLEALRRGGRGIMSEESARAMLSAQVGAEAQANGPGWGFGLGGAVLVDPEAAGVPQSAGTFAWGGVYGHQFFVDPEAGITCVALTNTAPEGQTGPTARAIVDAIYA</sequence>